<dbReference type="PANTHER" id="PTHR44013">
    <property type="entry name" value="ZINC-TYPE ALCOHOL DEHYDROGENASE-LIKE PROTEIN C16A3.02C"/>
    <property type="match status" value="1"/>
</dbReference>
<dbReference type="AlphaFoldDB" id="A0A1J4NKT3"/>
<dbReference type="Gene3D" id="3.90.180.10">
    <property type="entry name" value="Medium-chain alcohol dehydrogenases, catalytic domain"/>
    <property type="match status" value="1"/>
</dbReference>
<sequence length="325" mass="33946">MKAVVQDVYGDDVLELRDIERPVPGPDEVVLRVHAAGVGPDVWHLVTGLPLPMRLVFGLRRPRNPVPGWDGAGEVAAVGTKVTRFKPGDAVFGQCRGSFAEFARAKAARIAPKPVGTTFEQAAALPVSGVTALQALEGHGRMTDGQKVLIVGASGGVGSFAVQLAAARGAEVTGVCGTAAVPFVRSLGARDVIDYTRDEITAGPGPYDIVLNAAGNRPLATLRRVLAPDGTLVHVGGETGGRWNAGVGTQLRLALLSPLQRQTLRGLVASVRHEDLLALKTLVEEGAVAPVVDRTFPMEEAVAAVRHLRTGHPRGKVVLGIPLDG</sequence>
<dbReference type="CDD" id="cd08267">
    <property type="entry name" value="MDR1"/>
    <property type="match status" value="1"/>
</dbReference>
<organism evidence="2 3">
    <name type="scientific">Streptomyces mangrovisoli</name>
    <dbReference type="NCBI Taxonomy" id="1428628"/>
    <lineage>
        <taxon>Bacteria</taxon>
        <taxon>Bacillati</taxon>
        <taxon>Actinomycetota</taxon>
        <taxon>Actinomycetes</taxon>
        <taxon>Kitasatosporales</taxon>
        <taxon>Streptomycetaceae</taxon>
        <taxon>Streptomyces</taxon>
    </lineage>
</organism>
<dbReference type="Proteomes" id="UP000034196">
    <property type="component" value="Unassembled WGS sequence"/>
</dbReference>
<dbReference type="SUPFAM" id="SSF50129">
    <property type="entry name" value="GroES-like"/>
    <property type="match status" value="1"/>
</dbReference>
<evidence type="ECO:0000313" key="2">
    <source>
        <dbReference type="EMBL" id="OIJ62770.1"/>
    </source>
</evidence>
<dbReference type="STRING" id="1428628.WN71_037825"/>
<dbReference type="InterPro" id="IPR011032">
    <property type="entry name" value="GroES-like_sf"/>
</dbReference>
<keyword evidence="3" id="KW-1185">Reference proteome</keyword>
<evidence type="ECO:0000259" key="1">
    <source>
        <dbReference type="SMART" id="SM00829"/>
    </source>
</evidence>
<dbReference type="EMBL" id="LAVA02000140">
    <property type="protein sequence ID" value="OIJ62770.1"/>
    <property type="molecule type" value="Genomic_DNA"/>
</dbReference>
<name>A0A1J4NKT3_9ACTN</name>
<gene>
    <name evidence="2" type="ORF">WN71_037825</name>
</gene>
<dbReference type="OrthoDB" id="3727682at2"/>
<dbReference type="RefSeq" id="WP_046592383.1">
    <property type="nucleotide sequence ID" value="NZ_LAVA02000140.1"/>
</dbReference>
<dbReference type="SUPFAM" id="SSF51735">
    <property type="entry name" value="NAD(P)-binding Rossmann-fold domains"/>
    <property type="match status" value="1"/>
</dbReference>
<dbReference type="SMART" id="SM00829">
    <property type="entry name" value="PKS_ER"/>
    <property type="match status" value="1"/>
</dbReference>
<dbReference type="Pfam" id="PF13602">
    <property type="entry name" value="ADH_zinc_N_2"/>
    <property type="match status" value="1"/>
</dbReference>
<feature type="domain" description="Enoyl reductase (ER)" evidence="1">
    <location>
        <begin position="10"/>
        <end position="319"/>
    </location>
</feature>
<dbReference type="InterPro" id="IPR020843">
    <property type="entry name" value="ER"/>
</dbReference>
<reference evidence="2" key="1">
    <citation type="submission" date="2016-10" db="EMBL/GenBank/DDBJ databases">
        <title>Genome sequence of Streptomyces mangrovisoli MUSC 149.</title>
        <authorList>
            <person name="Lee L.-H."/>
            <person name="Ser H.-L."/>
        </authorList>
    </citation>
    <scope>NUCLEOTIDE SEQUENCE [LARGE SCALE GENOMIC DNA]</scope>
    <source>
        <strain evidence="2">MUSC 149</strain>
    </source>
</reference>
<accession>A0A1J4NKT3</accession>
<protein>
    <submittedName>
        <fullName evidence="2">NAD(P)-dependent alcohol dehydrogenase</fullName>
    </submittedName>
</protein>
<dbReference type="PANTHER" id="PTHR44013:SF1">
    <property type="entry name" value="ZINC-TYPE ALCOHOL DEHYDROGENASE-LIKE PROTEIN C16A3.02C"/>
    <property type="match status" value="1"/>
</dbReference>
<proteinExistence type="predicted"/>
<comment type="caution">
    <text evidence="2">The sequence shown here is derived from an EMBL/GenBank/DDBJ whole genome shotgun (WGS) entry which is preliminary data.</text>
</comment>
<dbReference type="InterPro" id="IPR013154">
    <property type="entry name" value="ADH-like_N"/>
</dbReference>
<dbReference type="InterPro" id="IPR052733">
    <property type="entry name" value="Chloroplast_QOR"/>
</dbReference>
<dbReference type="InterPro" id="IPR036291">
    <property type="entry name" value="NAD(P)-bd_dom_sf"/>
</dbReference>
<evidence type="ECO:0000313" key="3">
    <source>
        <dbReference type="Proteomes" id="UP000034196"/>
    </source>
</evidence>
<dbReference type="Gene3D" id="3.40.50.720">
    <property type="entry name" value="NAD(P)-binding Rossmann-like Domain"/>
    <property type="match status" value="1"/>
</dbReference>
<dbReference type="GO" id="GO:0016491">
    <property type="term" value="F:oxidoreductase activity"/>
    <property type="evidence" value="ECO:0007669"/>
    <property type="project" value="InterPro"/>
</dbReference>
<dbReference type="Pfam" id="PF08240">
    <property type="entry name" value="ADH_N"/>
    <property type="match status" value="1"/>
</dbReference>